<dbReference type="EMBL" id="JBHSFO010000001">
    <property type="protein sequence ID" value="MFC4602405.1"/>
    <property type="molecule type" value="Genomic_DNA"/>
</dbReference>
<dbReference type="Proteomes" id="UP001595914">
    <property type="component" value="Unassembled WGS sequence"/>
</dbReference>
<protein>
    <submittedName>
        <fullName evidence="2">Uncharacterized protein</fullName>
    </submittedName>
</protein>
<evidence type="ECO:0000256" key="1">
    <source>
        <dbReference type="SAM" id="MobiDB-lite"/>
    </source>
</evidence>
<name>A0ABV9FNH9_9NOCA</name>
<comment type="caution">
    <text evidence="2">The sequence shown here is derived from an EMBL/GenBank/DDBJ whole genome shotgun (WGS) entry which is preliminary data.</text>
</comment>
<feature type="region of interest" description="Disordered" evidence="1">
    <location>
        <begin position="79"/>
        <end position="110"/>
    </location>
</feature>
<evidence type="ECO:0000313" key="3">
    <source>
        <dbReference type="Proteomes" id="UP001595914"/>
    </source>
</evidence>
<sequence length="110" mass="12297">MEPDDVDFAHTDLADRMRRDKAVGLARYVWDRAVTGAELLDLPDDRLRKLARAAGVNPPSTGETWKVVAALLDEKSRWASAHPDHPQATPGHADEKIMWVKPPLPPWPTN</sequence>
<gene>
    <name evidence="2" type="ORF">ACFO6S_01720</name>
</gene>
<keyword evidence="3" id="KW-1185">Reference proteome</keyword>
<dbReference type="RefSeq" id="WP_378413521.1">
    <property type="nucleotide sequence ID" value="NZ_JBHSFO010000001.1"/>
</dbReference>
<organism evidence="2 3">
    <name type="scientific">Rhodococcus kronopolitis</name>
    <dbReference type="NCBI Taxonomy" id="1460226"/>
    <lineage>
        <taxon>Bacteria</taxon>
        <taxon>Bacillati</taxon>
        <taxon>Actinomycetota</taxon>
        <taxon>Actinomycetes</taxon>
        <taxon>Mycobacteriales</taxon>
        <taxon>Nocardiaceae</taxon>
        <taxon>Rhodococcus</taxon>
    </lineage>
</organism>
<evidence type="ECO:0000313" key="2">
    <source>
        <dbReference type="EMBL" id="MFC4602405.1"/>
    </source>
</evidence>
<accession>A0ABV9FNH9</accession>
<reference evidence="3" key="1">
    <citation type="journal article" date="2019" name="Int. J. Syst. Evol. Microbiol.">
        <title>The Global Catalogue of Microorganisms (GCM) 10K type strain sequencing project: providing services to taxonomists for standard genome sequencing and annotation.</title>
        <authorList>
            <consortium name="The Broad Institute Genomics Platform"/>
            <consortium name="The Broad Institute Genome Sequencing Center for Infectious Disease"/>
            <person name="Wu L."/>
            <person name="Ma J."/>
        </authorList>
    </citation>
    <scope>NUCLEOTIDE SEQUENCE [LARGE SCALE GENOMIC DNA]</scope>
    <source>
        <strain evidence="3">CCUG 54520</strain>
    </source>
</reference>
<proteinExistence type="predicted"/>